<dbReference type="PROSITE" id="PS50004">
    <property type="entry name" value="C2"/>
    <property type="match status" value="1"/>
</dbReference>
<evidence type="ECO:0000256" key="1">
    <source>
        <dbReference type="SAM" id="MobiDB-lite"/>
    </source>
</evidence>
<name>A0A090M2T1_OSTTA</name>
<dbReference type="PANTHER" id="PTHR47052:SF3">
    <property type="entry name" value="INGRESSION PROTEIN 1"/>
    <property type="match status" value="1"/>
</dbReference>
<reference evidence="3" key="2">
    <citation type="journal article" date="2014" name="BMC Genomics">
        <title>An improved genome of the model marine alga Ostreococcus tauri unfolds by assessing Illumina de novo assemblies.</title>
        <authorList>
            <person name="Blanc-Mathieu R."/>
            <person name="Verhelst B."/>
            <person name="Derelle E."/>
            <person name="Rombauts S."/>
            <person name="Bouget F.Y."/>
            <person name="Carre I."/>
            <person name="Chateau A."/>
            <person name="Eyre-Walker A."/>
            <person name="Grimsley N."/>
            <person name="Moreau H."/>
            <person name="Piegu B."/>
            <person name="Rivals E."/>
            <person name="Schackwitz W."/>
            <person name="Van de Peer Y."/>
            <person name="Piganeau G."/>
        </authorList>
    </citation>
    <scope>NUCLEOTIDE SEQUENCE</scope>
    <source>
        <strain evidence="3">RCC4221</strain>
    </source>
</reference>
<accession>A0A454Y5T0</accession>
<evidence type="ECO:0000259" key="2">
    <source>
        <dbReference type="PROSITE" id="PS50004"/>
    </source>
</evidence>
<dbReference type="PANTHER" id="PTHR47052">
    <property type="entry name" value="CONSERVED SERINE PROLINE-RICH PROTEIN (AFU_ORTHOLOGUE AFUA_2G01790)"/>
    <property type="match status" value="1"/>
</dbReference>
<evidence type="ECO:0000313" key="3">
    <source>
        <dbReference type="EMBL" id="CEF98511.1"/>
    </source>
</evidence>
<accession>A0A090M2T1</accession>
<dbReference type="GeneID" id="9832545"/>
<dbReference type="Gene3D" id="2.60.40.150">
    <property type="entry name" value="C2 domain"/>
    <property type="match status" value="1"/>
</dbReference>
<keyword evidence="5" id="KW-1185">Reference proteome</keyword>
<dbReference type="InterPro" id="IPR000008">
    <property type="entry name" value="C2_dom"/>
</dbReference>
<dbReference type="InterPro" id="IPR035892">
    <property type="entry name" value="C2_domain_sf"/>
</dbReference>
<evidence type="ECO:0000313" key="5">
    <source>
        <dbReference type="Proteomes" id="UP000009170"/>
    </source>
</evidence>
<dbReference type="Pfam" id="PF00168">
    <property type="entry name" value="C2"/>
    <property type="match status" value="1"/>
</dbReference>
<gene>
    <name evidence="4" type="ORF">BE221DRAFT_68567</name>
    <name evidence="3" type="ORF">OT_ostta06g04210</name>
</gene>
<dbReference type="AlphaFoldDB" id="A0A090M2T1"/>
<dbReference type="CDD" id="cd00030">
    <property type="entry name" value="C2"/>
    <property type="match status" value="1"/>
</dbReference>
<dbReference type="Proteomes" id="UP000195557">
    <property type="component" value="Unassembled WGS sequence"/>
</dbReference>
<feature type="compositionally biased region" description="Pro residues" evidence="1">
    <location>
        <begin position="220"/>
        <end position="246"/>
    </location>
</feature>
<evidence type="ECO:0000313" key="4">
    <source>
        <dbReference type="EMBL" id="OUS48273.1"/>
    </source>
</evidence>
<feature type="domain" description="C2" evidence="2">
    <location>
        <begin position="1"/>
        <end position="104"/>
    </location>
</feature>
<sequence length="253" mass="27012">MTRGKLDVNVLSAIRLKDTQTFGKQDPYVVLKVGESQSVRTKVCKDGGTSPTWNERFSFNIARGENEIDLRIWNANLMTSDKCIGAAVVELDKVFKEQFDDVEVSVFDGKGRPAGLINVVLTFAPSQVSKPHETTQVVAQASPRAVVQPVAGAGAAGYAVQLPTNGGAHFQQYGGRPAIHATAAPHVNTPNVTYIPYQAPPSAPPQPYVPRPIGGAGVSHPPPPGYPLSHPPPPGYNPRPAAYPPPPRDDVWG</sequence>
<accession>A0A1Y5IJJ2</accession>
<reference evidence="4" key="3">
    <citation type="submission" date="2017-04" db="EMBL/GenBank/DDBJ databases">
        <title>Population genomics of picophytoplankton unveils novel chromosome hypervariability.</title>
        <authorList>
            <consortium name="DOE Joint Genome Institute"/>
            <person name="Blanc-Mathieu R."/>
            <person name="Krasovec M."/>
            <person name="Hebrard M."/>
            <person name="Yau S."/>
            <person name="Desgranges E."/>
            <person name="Martin J."/>
            <person name="Schackwitz W."/>
            <person name="Kuo A."/>
            <person name="Salin G."/>
            <person name="Donnadieu C."/>
            <person name="Desdevises Y."/>
            <person name="Sanchez-Ferandin S."/>
            <person name="Moreau H."/>
            <person name="Rivals E."/>
            <person name="Grigoriev I.V."/>
            <person name="Grimsley N."/>
            <person name="Eyre-Walker A."/>
            <person name="Piganeau G."/>
        </authorList>
    </citation>
    <scope>NUCLEOTIDE SEQUENCE [LARGE SCALE GENOMIC DNA]</scope>
    <source>
        <strain evidence="4">RCC 1115</strain>
    </source>
</reference>
<reference evidence="3 5" key="1">
    <citation type="journal article" date="2006" name="Proc. Natl. Acad. Sci. U.S.A.">
        <title>Genome analysis of the smallest free-living eukaryote Ostreococcus tauri unveils many unique features.</title>
        <authorList>
            <person name="Derelle E."/>
            <person name="Ferraz C."/>
            <person name="Rombauts S."/>
            <person name="Rouze P."/>
            <person name="Worden A.Z."/>
            <person name="Robbens S."/>
            <person name="Partensky F."/>
            <person name="Degroeve S."/>
            <person name="Echeynie S."/>
            <person name="Cooke R."/>
            <person name="Saeys Y."/>
            <person name="Wuyts J."/>
            <person name="Jabbari K."/>
            <person name="Bowler C."/>
            <person name="Panaud O."/>
            <person name="Piegu B."/>
            <person name="Ball S.G."/>
            <person name="Ral J.-P."/>
            <person name="Bouget F.-Y."/>
            <person name="Piganeau G."/>
            <person name="De Baets B."/>
            <person name="Picard A."/>
            <person name="Delseny M."/>
            <person name="Demaille J."/>
            <person name="Van de Peer Y."/>
            <person name="Moreau H."/>
        </authorList>
    </citation>
    <scope>NUCLEOTIDE SEQUENCE [LARGE SCALE GENOMIC DNA]</scope>
    <source>
        <strain evidence="3 5">OTTH0595</strain>
    </source>
</reference>
<dbReference type="EMBL" id="CAID01000006">
    <property type="protein sequence ID" value="CEF98511.1"/>
    <property type="molecule type" value="Genomic_DNA"/>
</dbReference>
<dbReference type="FunCoup" id="A0A090M2T1">
    <property type="interactions" value="56"/>
</dbReference>
<proteinExistence type="predicted"/>
<dbReference type="SMART" id="SM00239">
    <property type="entry name" value="C2"/>
    <property type="match status" value="1"/>
</dbReference>
<dbReference type="RefSeq" id="XP_003075103.1">
    <property type="nucleotide sequence ID" value="XM_003075055.1"/>
</dbReference>
<organism evidence="3 5">
    <name type="scientific">Ostreococcus tauri</name>
    <name type="common">Marine green alga</name>
    <dbReference type="NCBI Taxonomy" id="70448"/>
    <lineage>
        <taxon>Eukaryota</taxon>
        <taxon>Viridiplantae</taxon>
        <taxon>Chlorophyta</taxon>
        <taxon>Mamiellophyceae</taxon>
        <taxon>Mamiellales</taxon>
        <taxon>Bathycoccaceae</taxon>
        <taxon>Ostreococcus</taxon>
    </lineage>
</organism>
<dbReference type="Proteomes" id="UP000009170">
    <property type="component" value="Unassembled WGS sequence"/>
</dbReference>
<dbReference type="SUPFAM" id="SSF49562">
    <property type="entry name" value="C2 domain (Calcium/lipid-binding domain, CaLB)"/>
    <property type="match status" value="1"/>
</dbReference>
<feature type="region of interest" description="Disordered" evidence="1">
    <location>
        <begin position="203"/>
        <end position="253"/>
    </location>
</feature>
<dbReference type="KEGG" id="ota:OT_ostta06g04210"/>
<dbReference type="OMA" id="HYANANQ"/>
<dbReference type="InterPro" id="IPR052981">
    <property type="entry name" value="Ingression_C2_domain"/>
</dbReference>
<dbReference type="EMBL" id="KZ155774">
    <property type="protein sequence ID" value="OUS48273.1"/>
    <property type="molecule type" value="Genomic_DNA"/>
</dbReference>
<dbReference type="InParanoid" id="A0A090M2T1"/>
<protein>
    <submittedName>
        <fullName evidence="3">C2 calcium-dependent membrane targeting</fullName>
    </submittedName>
    <submittedName>
        <fullName evidence="4">C2 domain-containing protein</fullName>
    </submittedName>
</protein>
<dbReference type="OrthoDB" id="419768at2759"/>